<reference evidence="1 2" key="1">
    <citation type="submission" date="2016-05" db="EMBL/GenBank/DDBJ databases">
        <title>Niabella ginsenosidivorans BS26 whole genome sequencing.</title>
        <authorList>
            <person name="Im W.T."/>
            <person name="Siddiqi M.Z."/>
        </authorList>
    </citation>
    <scope>NUCLEOTIDE SEQUENCE [LARGE SCALE GENOMIC DNA]</scope>
    <source>
        <strain evidence="1 2">BS26</strain>
    </source>
</reference>
<dbReference type="AlphaFoldDB" id="A0A1A9I7P9"/>
<accession>A0A1A9I7P9</accession>
<gene>
    <name evidence="1" type="ORF">A8C56_05125</name>
</gene>
<sequence>MFVLKKAASFIIALRYRGIPAKYKYFYRDTIVCKLNQIRYFFKDYMLKKPYKVISFEGEFAAELQFALPFAYWHYKNGTLKATRSFAQTKELYFFSKDHEEIFTERSNEGNYNFELPRILYSQDYHMKKWLPVPLKSIYQNDIYHFDKPMLIIANKFNSEWDGPPVNFIGLELLHTIITQLNGRYTIIYNRPQPGNIVNDNSAIYDLQDFEWLTNTHPEVLLLDHLFRENKIKAYNFNHFQLCVYANCSNFISVHGGTATLASYFGGKNLILSKQGPEHYFSCFKKLYPQFSGAAIYHAASDEELSDLVNKIF</sequence>
<keyword evidence="2" id="KW-1185">Reference proteome</keyword>
<dbReference type="OrthoDB" id="739846at2"/>
<organism evidence="1 2">
    <name type="scientific">Niabella ginsenosidivorans</name>
    <dbReference type="NCBI Taxonomy" id="1176587"/>
    <lineage>
        <taxon>Bacteria</taxon>
        <taxon>Pseudomonadati</taxon>
        <taxon>Bacteroidota</taxon>
        <taxon>Chitinophagia</taxon>
        <taxon>Chitinophagales</taxon>
        <taxon>Chitinophagaceae</taxon>
        <taxon>Niabella</taxon>
    </lineage>
</organism>
<proteinExistence type="predicted"/>
<evidence type="ECO:0008006" key="3">
    <source>
        <dbReference type="Google" id="ProtNLM"/>
    </source>
</evidence>
<dbReference type="KEGG" id="nia:A8C56_05125"/>
<dbReference type="STRING" id="1176587.A8C56_05125"/>
<name>A0A1A9I7P9_9BACT</name>
<dbReference type="EMBL" id="CP015772">
    <property type="protein sequence ID" value="ANH83708.1"/>
    <property type="molecule type" value="Genomic_DNA"/>
</dbReference>
<dbReference type="Proteomes" id="UP000077667">
    <property type="component" value="Chromosome"/>
</dbReference>
<evidence type="ECO:0000313" key="1">
    <source>
        <dbReference type="EMBL" id="ANH83708.1"/>
    </source>
</evidence>
<protein>
    <recommendedName>
        <fullName evidence="3">Glycosyltransferase family 61 protein</fullName>
    </recommendedName>
</protein>
<evidence type="ECO:0000313" key="2">
    <source>
        <dbReference type="Proteomes" id="UP000077667"/>
    </source>
</evidence>